<reference evidence="1 2" key="2">
    <citation type="submission" date="2018-05" db="EMBL/GenBank/DDBJ databases">
        <authorList>
            <person name="Lanie J.A."/>
            <person name="Ng W.-L."/>
            <person name="Kazmierczak K.M."/>
            <person name="Andrzejewski T.M."/>
            <person name="Davidsen T.M."/>
            <person name="Wayne K.J."/>
            <person name="Tettelin H."/>
            <person name="Glass J.I."/>
            <person name="Rusch D."/>
            <person name="Podicherti R."/>
            <person name="Tsui H.-C.T."/>
            <person name="Winkler M.E."/>
        </authorList>
    </citation>
    <scope>NUCLEOTIDE SEQUENCE [LARGE SCALE GENOMIC DNA]</scope>
    <source>
        <strain evidence="1 2">C305</strain>
    </source>
</reference>
<protein>
    <recommendedName>
        <fullName evidence="3">Carboxypeptidase regulatory-like domain-containing protein</fullName>
    </recommendedName>
</protein>
<dbReference type="RefSeq" id="WP_109360172.1">
    <property type="nucleotide sequence ID" value="NZ_QFRJ01000011.1"/>
</dbReference>
<sequence length="216" mass="24400">MKALFYLSILFVFVLFSCTKLGRNITVKGKVINPLTGTTYSNLKVQLVKSESLSLPGGYKEIKHTYTDEEGNFEINAARIGKIWVQIQSGNELYVLGWHQDGEYISDNFRATVQKRETMETDFHVVPYGKYQLVINNINCQGINDTIIINQTNQVGSFLGIDWVLTGCSGYATALEKTPIANIHTEYTVIRSGVTNSYEVDFIVHPDQNNQQIINY</sequence>
<evidence type="ECO:0000313" key="1">
    <source>
        <dbReference type="EMBL" id="PWH84765.1"/>
    </source>
</evidence>
<evidence type="ECO:0008006" key="3">
    <source>
        <dbReference type="Google" id="ProtNLM"/>
    </source>
</evidence>
<reference evidence="1 2" key="1">
    <citation type="submission" date="2018-05" db="EMBL/GenBank/DDBJ databases">
        <title>Brumimicrobium oceani sp. nov., isolated from coastal sediment.</title>
        <authorList>
            <person name="Kou Y."/>
        </authorList>
    </citation>
    <scope>NUCLEOTIDE SEQUENCE [LARGE SCALE GENOMIC DNA]</scope>
    <source>
        <strain evidence="1 2">C305</strain>
    </source>
</reference>
<dbReference type="Proteomes" id="UP000245370">
    <property type="component" value="Unassembled WGS sequence"/>
</dbReference>
<dbReference type="OrthoDB" id="1467787at2"/>
<accession>A0A2U2XAE0</accession>
<proteinExistence type="predicted"/>
<organism evidence="1 2">
    <name type="scientific">Brumimicrobium oceani</name>
    <dbReference type="NCBI Taxonomy" id="2100725"/>
    <lineage>
        <taxon>Bacteria</taxon>
        <taxon>Pseudomonadati</taxon>
        <taxon>Bacteroidota</taxon>
        <taxon>Flavobacteriia</taxon>
        <taxon>Flavobacteriales</taxon>
        <taxon>Crocinitomicaceae</taxon>
        <taxon>Brumimicrobium</taxon>
    </lineage>
</organism>
<keyword evidence="2" id="KW-1185">Reference proteome</keyword>
<dbReference type="PROSITE" id="PS51257">
    <property type="entry name" value="PROKAR_LIPOPROTEIN"/>
    <property type="match status" value="1"/>
</dbReference>
<comment type="caution">
    <text evidence="1">The sequence shown here is derived from an EMBL/GenBank/DDBJ whole genome shotgun (WGS) entry which is preliminary data.</text>
</comment>
<gene>
    <name evidence="1" type="ORF">DIT68_12605</name>
</gene>
<dbReference type="AlphaFoldDB" id="A0A2U2XAE0"/>
<name>A0A2U2XAE0_9FLAO</name>
<dbReference type="EMBL" id="QFRJ01000011">
    <property type="protein sequence ID" value="PWH84765.1"/>
    <property type="molecule type" value="Genomic_DNA"/>
</dbReference>
<evidence type="ECO:0000313" key="2">
    <source>
        <dbReference type="Proteomes" id="UP000245370"/>
    </source>
</evidence>